<reference evidence="2 3" key="1">
    <citation type="submission" date="2023-08" db="EMBL/GenBank/DDBJ databases">
        <title>Black Yeasts Isolated from many extreme environments.</title>
        <authorList>
            <person name="Coleine C."/>
            <person name="Stajich J.E."/>
            <person name="Selbmann L."/>
        </authorList>
    </citation>
    <scope>NUCLEOTIDE SEQUENCE [LARGE SCALE GENOMIC DNA]</scope>
    <source>
        <strain evidence="2 3">CCFEE 536</strain>
    </source>
</reference>
<sequence length="168" mass="18951">MASGTPPNTLEMPELEQALKPLDRYLTTLGKASADHAAELKELRKNFAQHTADVKEVTQVHAMIITGHEGRLAQHAATDDSLRQDDENLRSLIGELIGQWNIASAAQKAFDGRLSRLEERLDRQWTELSAKVDGLVEFLREWKNDEEGSQCTELEEREVVEEEKNETA</sequence>
<name>A0ABR0KUL5_9PEZI</name>
<evidence type="ECO:0000256" key="1">
    <source>
        <dbReference type="SAM" id="MobiDB-lite"/>
    </source>
</evidence>
<protein>
    <submittedName>
        <fullName evidence="2">Uncharacterized protein</fullName>
    </submittedName>
</protein>
<organism evidence="2 3">
    <name type="scientific">Cryomyces antarcticus</name>
    <dbReference type="NCBI Taxonomy" id="329879"/>
    <lineage>
        <taxon>Eukaryota</taxon>
        <taxon>Fungi</taxon>
        <taxon>Dikarya</taxon>
        <taxon>Ascomycota</taxon>
        <taxon>Pezizomycotina</taxon>
        <taxon>Dothideomycetes</taxon>
        <taxon>Dothideomycetes incertae sedis</taxon>
        <taxon>Cryomyces</taxon>
    </lineage>
</organism>
<feature type="compositionally biased region" description="Acidic residues" evidence="1">
    <location>
        <begin position="153"/>
        <end position="168"/>
    </location>
</feature>
<gene>
    <name evidence="2" type="ORF">LTR16_000497</name>
</gene>
<evidence type="ECO:0000313" key="2">
    <source>
        <dbReference type="EMBL" id="KAK5131712.1"/>
    </source>
</evidence>
<accession>A0ABR0KUL5</accession>
<dbReference type="EMBL" id="JAVRRA010024630">
    <property type="protein sequence ID" value="KAK5131712.1"/>
    <property type="molecule type" value="Genomic_DNA"/>
</dbReference>
<feature type="region of interest" description="Disordered" evidence="1">
    <location>
        <begin position="147"/>
        <end position="168"/>
    </location>
</feature>
<keyword evidence="3" id="KW-1185">Reference proteome</keyword>
<comment type="caution">
    <text evidence="2">The sequence shown here is derived from an EMBL/GenBank/DDBJ whole genome shotgun (WGS) entry which is preliminary data.</text>
</comment>
<dbReference type="Proteomes" id="UP001357485">
    <property type="component" value="Unassembled WGS sequence"/>
</dbReference>
<evidence type="ECO:0000313" key="3">
    <source>
        <dbReference type="Proteomes" id="UP001357485"/>
    </source>
</evidence>
<proteinExistence type="predicted"/>